<reference evidence="3" key="1">
    <citation type="submission" date="2016-10" db="EMBL/GenBank/DDBJ databases">
        <authorList>
            <person name="Varghese N."/>
            <person name="Submissions S."/>
        </authorList>
    </citation>
    <scope>NUCLEOTIDE SEQUENCE [LARGE SCALE GENOMIC DNA]</scope>
    <source>
        <strain evidence="3">DSM 23439</strain>
    </source>
</reference>
<dbReference type="AlphaFoldDB" id="A0A1I1L5V0"/>
<name>A0A1I1L5V0_9GAMM</name>
<proteinExistence type="predicted"/>
<dbReference type="Pfam" id="PF14070">
    <property type="entry name" value="YjfB_motility"/>
    <property type="match status" value="1"/>
</dbReference>
<evidence type="ECO:0000313" key="2">
    <source>
        <dbReference type="EMBL" id="SFC64960.1"/>
    </source>
</evidence>
<organism evidence="2 3">
    <name type="scientific">Kushneria avicenniae</name>
    <dbReference type="NCBI Taxonomy" id="402385"/>
    <lineage>
        <taxon>Bacteria</taxon>
        <taxon>Pseudomonadati</taxon>
        <taxon>Pseudomonadota</taxon>
        <taxon>Gammaproteobacteria</taxon>
        <taxon>Oceanospirillales</taxon>
        <taxon>Halomonadaceae</taxon>
        <taxon>Kushneria</taxon>
    </lineage>
</organism>
<feature type="region of interest" description="Disordered" evidence="1">
    <location>
        <begin position="40"/>
        <end position="67"/>
    </location>
</feature>
<dbReference type="OrthoDB" id="6169687at2"/>
<sequence length="67" mass="7161">MDMSVNGMVNASMALQQHQLTSDVQTSVLKKSLDGQAEQMSQLMSSVDSMPKLATEGMVGTRINTTA</sequence>
<dbReference type="RefSeq" id="WP_090133916.1">
    <property type="nucleotide sequence ID" value="NZ_FOLY01000004.1"/>
</dbReference>
<gene>
    <name evidence="2" type="ORF">SAMN05421848_2215</name>
</gene>
<dbReference type="STRING" id="402385.SAMN05421848_2215"/>
<accession>A0A1I1L5V0</accession>
<keyword evidence="3" id="KW-1185">Reference proteome</keyword>
<evidence type="ECO:0000256" key="1">
    <source>
        <dbReference type="SAM" id="MobiDB-lite"/>
    </source>
</evidence>
<dbReference type="Proteomes" id="UP000199046">
    <property type="component" value="Unassembled WGS sequence"/>
</dbReference>
<protein>
    <submittedName>
        <fullName evidence="2">Putative motility protein</fullName>
    </submittedName>
</protein>
<dbReference type="InterPro" id="IPR025906">
    <property type="entry name" value="YjfB_motility"/>
</dbReference>
<dbReference type="EMBL" id="FOLY01000004">
    <property type="protein sequence ID" value="SFC64960.1"/>
    <property type="molecule type" value="Genomic_DNA"/>
</dbReference>
<evidence type="ECO:0000313" key="3">
    <source>
        <dbReference type="Proteomes" id="UP000199046"/>
    </source>
</evidence>